<feature type="signal peptide" evidence="1">
    <location>
        <begin position="1"/>
        <end position="20"/>
    </location>
</feature>
<evidence type="ECO:0000256" key="1">
    <source>
        <dbReference type="SAM" id="SignalP"/>
    </source>
</evidence>
<dbReference type="OrthoDB" id="311329at2"/>
<reference evidence="3 4" key="1">
    <citation type="submission" date="2016-05" db="EMBL/GenBank/DDBJ databases">
        <title>Draft Genome Sequences of Stenotrophomonas maltophilia Strains Sm32COP, Sm41DVV, Sm46PAILV, SmF3, SmF22, SmSOFb1 and SmCVFa1, Isolated from Different Manures, in France.</title>
        <authorList>
            <person name="Nazaret S."/>
            <person name="Bodilis J."/>
        </authorList>
    </citation>
    <scope>NUCLEOTIDE SEQUENCE [LARGE SCALE GENOMIC DNA]</scope>
    <source>
        <strain evidence="3 4">Sm46PAILV</strain>
    </source>
</reference>
<sequence length="427" mass="46704">MLVLRLLSLALLAVPSLALACEGGHCSEVGDGQLQWDASLRLRGLYYDPARFGIGGSEDGYGLLRALASATYVEEAWQARLQLGLHGENGKSGGPGRTDRSALDVQQAYWRWQRGGFHLQLGRQEAGYGSSRLLSVRDGPNIRLAFDGARAGWKGRLGTLDLMALRPVQNRPGAFDDRGESGSHLWGAYATTAHGRGPGQWDLYLLDYRREGARFASGSGTERRRTAGARWFGQSGALDWNTELVAQGGELRTTAGALDIRAWTLATDTGWRWTDLRLQPRLGLKADIASGDSNRRDARLGTFNALFPKSAYFSEASLLAPANLMDLQPTLALRLHHAVTTELGVQMAWKHRRADAVYTTPAPLVALPGSTGGARRIGNQYKSETRWQASEHWQWQLQLAWVDAGPALKQAGGQDTLFASIVGAWQW</sequence>
<dbReference type="PROSITE" id="PS51257">
    <property type="entry name" value="PROKAR_LIPOPROTEIN"/>
    <property type="match status" value="1"/>
</dbReference>
<dbReference type="InterPro" id="IPR025388">
    <property type="entry name" value="Alginate_export_dom"/>
</dbReference>
<dbReference type="Pfam" id="PF13372">
    <property type="entry name" value="Alginate_exp"/>
    <property type="match status" value="1"/>
</dbReference>
<evidence type="ECO:0000313" key="4">
    <source>
        <dbReference type="Proteomes" id="UP000092256"/>
    </source>
</evidence>
<accession>A0A1A6Y4H7</accession>
<name>A0A1A6Y4H7_STEMA</name>
<dbReference type="AlphaFoldDB" id="A0A1A6Y4H7"/>
<evidence type="ECO:0000259" key="2">
    <source>
        <dbReference type="Pfam" id="PF13372"/>
    </source>
</evidence>
<evidence type="ECO:0000313" key="3">
    <source>
        <dbReference type="EMBL" id="OBU70767.1"/>
    </source>
</evidence>
<dbReference type="Proteomes" id="UP000092256">
    <property type="component" value="Unassembled WGS sequence"/>
</dbReference>
<dbReference type="EMBL" id="LYVJ01000001">
    <property type="protein sequence ID" value="OBU70767.1"/>
    <property type="molecule type" value="Genomic_DNA"/>
</dbReference>
<gene>
    <name evidence="3" type="ORF">A9K58_02180</name>
</gene>
<protein>
    <recommendedName>
        <fullName evidence="2">Alginate export domain-containing protein</fullName>
    </recommendedName>
</protein>
<dbReference type="RefSeq" id="WP_065197757.1">
    <property type="nucleotide sequence ID" value="NZ_LYVJ01000001.1"/>
</dbReference>
<feature type="domain" description="Alginate export" evidence="2">
    <location>
        <begin position="36"/>
        <end position="415"/>
    </location>
</feature>
<keyword evidence="1" id="KW-0732">Signal</keyword>
<feature type="chain" id="PRO_5008354017" description="Alginate export domain-containing protein" evidence="1">
    <location>
        <begin position="21"/>
        <end position="427"/>
    </location>
</feature>
<comment type="caution">
    <text evidence="3">The sequence shown here is derived from an EMBL/GenBank/DDBJ whole genome shotgun (WGS) entry which is preliminary data.</text>
</comment>
<proteinExistence type="predicted"/>
<organism evidence="3 4">
    <name type="scientific">Stenotrophomonas maltophilia</name>
    <name type="common">Pseudomonas maltophilia</name>
    <name type="synonym">Xanthomonas maltophilia</name>
    <dbReference type="NCBI Taxonomy" id="40324"/>
    <lineage>
        <taxon>Bacteria</taxon>
        <taxon>Pseudomonadati</taxon>
        <taxon>Pseudomonadota</taxon>
        <taxon>Gammaproteobacteria</taxon>
        <taxon>Lysobacterales</taxon>
        <taxon>Lysobacteraceae</taxon>
        <taxon>Stenotrophomonas</taxon>
        <taxon>Stenotrophomonas maltophilia group</taxon>
    </lineage>
</organism>